<evidence type="ECO:0000313" key="3">
    <source>
        <dbReference type="Proteomes" id="UP000269974"/>
    </source>
</evidence>
<reference evidence="2 3" key="1">
    <citation type="submission" date="2018-11" db="EMBL/GenBank/DDBJ databases">
        <authorList>
            <consortium name="Pathogen Informatics"/>
        </authorList>
    </citation>
    <scope>NUCLEOTIDE SEQUENCE [LARGE SCALE GENOMIC DNA]</scope>
    <source>
        <strain evidence="2 3">NCTC10327</strain>
    </source>
</reference>
<protein>
    <submittedName>
        <fullName evidence="2">Uncharacterized protein</fullName>
    </submittedName>
</protein>
<proteinExistence type="predicted"/>
<evidence type="ECO:0000256" key="1">
    <source>
        <dbReference type="SAM" id="MobiDB-lite"/>
    </source>
</evidence>
<evidence type="ECO:0000313" key="2">
    <source>
        <dbReference type="EMBL" id="VDG79596.1"/>
    </source>
</evidence>
<feature type="region of interest" description="Disordered" evidence="1">
    <location>
        <begin position="148"/>
        <end position="172"/>
    </location>
</feature>
<organism evidence="2 3">
    <name type="scientific">Actinobaculum suis</name>
    <dbReference type="NCBI Taxonomy" id="1657"/>
    <lineage>
        <taxon>Bacteria</taxon>
        <taxon>Bacillati</taxon>
        <taxon>Actinomycetota</taxon>
        <taxon>Actinomycetes</taxon>
        <taxon>Actinomycetales</taxon>
        <taxon>Actinomycetaceae</taxon>
        <taxon>Actinobaculum</taxon>
    </lineage>
</organism>
<sequence length="172" mass="19440">MRREGHTTFLEHKRWALASAKVTLCALPTRTPGYPSLGVVPVSQSAVEQQFASCRAPNLLLFSENRPISDSAGIRRNHRYSAMWLLLSENRVDHRGRIGLAAVYAFPNRPVGEEDKHSRHGHHHDGTTRPHLMVVGEGDTRHRVDHAEEYRQQRGIPVATRNQQRRLPPAAP</sequence>
<dbReference type="AlphaFoldDB" id="A0A7Z8YB29"/>
<dbReference type="Proteomes" id="UP000269974">
    <property type="component" value="Unassembled WGS sequence"/>
</dbReference>
<comment type="caution">
    <text evidence="2">The sequence shown here is derived from an EMBL/GenBank/DDBJ whole genome shotgun (WGS) entry which is preliminary data.</text>
</comment>
<name>A0A7Z8YB29_9ACTO</name>
<gene>
    <name evidence="2" type="ORF">NCTC10327_01963</name>
</gene>
<accession>A0A7Z8YB29</accession>
<feature type="region of interest" description="Disordered" evidence="1">
    <location>
        <begin position="110"/>
        <end position="136"/>
    </location>
</feature>
<dbReference type="EMBL" id="UYIO01000002">
    <property type="protein sequence ID" value="VDG79596.1"/>
    <property type="molecule type" value="Genomic_DNA"/>
</dbReference>